<sequence length="112" mass="13102">MLDEMRQMVCDPIVDTDNYLLSSLCRSDKTDESCQLLEEMQERNCLPNPLTFEILIYHLCRLGKFDLVHEFLDRMISNGLEPRLTTDAAFIKGYFNSLRYEEAHKYVVDSSV</sequence>
<evidence type="ECO:0000313" key="4">
    <source>
        <dbReference type="EMBL" id="KAG6719536.1"/>
    </source>
</evidence>
<evidence type="ECO:0000256" key="3">
    <source>
        <dbReference type="PROSITE-ProRule" id="PRU00708"/>
    </source>
</evidence>
<keyword evidence="2" id="KW-0677">Repeat</keyword>
<protein>
    <recommendedName>
        <fullName evidence="6">Pentatricopeptide repeat-containing protein</fullName>
    </recommendedName>
</protein>
<feature type="repeat" description="PPR" evidence="3">
    <location>
        <begin position="48"/>
        <end position="82"/>
    </location>
</feature>
<dbReference type="Proteomes" id="UP000811246">
    <property type="component" value="Chromosome 3"/>
</dbReference>
<dbReference type="EMBL" id="CM031827">
    <property type="protein sequence ID" value="KAG6719536.1"/>
    <property type="molecule type" value="Genomic_DNA"/>
</dbReference>
<accession>A0A922FBN8</accession>
<proteinExistence type="inferred from homology"/>
<gene>
    <name evidence="4" type="ORF">I3842_03G010300</name>
</gene>
<name>A0A922FBN8_CARIL</name>
<evidence type="ECO:0000256" key="1">
    <source>
        <dbReference type="ARBA" id="ARBA00007626"/>
    </source>
</evidence>
<feature type="repeat" description="PPR" evidence="3">
    <location>
        <begin position="13"/>
        <end position="47"/>
    </location>
</feature>
<dbReference type="Pfam" id="PF13041">
    <property type="entry name" value="PPR_2"/>
    <property type="match status" value="1"/>
</dbReference>
<comment type="similarity">
    <text evidence="1">Belongs to the PPR family. P subfamily.</text>
</comment>
<dbReference type="NCBIfam" id="TIGR00756">
    <property type="entry name" value="PPR"/>
    <property type="match status" value="2"/>
</dbReference>
<comment type="caution">
    <text evidence="4">The sequence shown here is derived from an EMBL/GenBank/DDBJ whole genome shotgun (WGS) entry which is preliminary data.</text>
</comment>
<dbReference type="InterPro" id="IPR002885">
    <property type="entry name" value="PPR_rpt"/>
</dbReference>
<dbReference type="PANTHER" id="PTHR47936">
    <property type="entry name" value="PPR_LONG DOMAIN-CONTAINING PROTEIN"/>
    <property type="match status" value="1"/>
</dbReference>
<reference evidence="4" key="1">
    <citation type="submission" date="2021-01" db="EMBL/GenBank/DDBJ databases">
        <authorList>
            <person name="Lovell J.T."/>
            <person name="Bentley N."/>
            <person name="Bhattarai G."/>
            <person name="Jenkins J.W."/>
            <person name="Sreedasyam A."/>
            <person name="Alarcon Y."/>
            <person name="Bock C."/>
            <person name="Boston L."/>
            <person name="Carlson J."/>
            <person name="Cervantes K."/>
            <person name="Clermont K."/>
            <person name="Krom N."/>
            <person name="Kubenka K."/>
            <person name="Mamidi S."/>
            <person name="Mattison C."/>
            <person name="Monteros M."/>
            <person name="Pisani C."/>
            <person name="Plott C."/>
            <person name="Rajasekar S."/>
            <person name="Rhein H.S."/>
            <person name="Rohla C."/>
            <person name="Song M."/>
            <person name="Hilaire R.S."/>
            <person name="Shu S."/>
            <person name="Wells L."/>
            <person name="Wang X."/>
            <person name="Webber J."/>
            <person name="Heerema R.J."/>
            <person name="Klein P."/>
            <person name="Conner P."/>
            <person name="Grauke L."/>
            <person name="Grimwood J."/>
            <person name="Schmutz J."/>
            <person name="Randall J.J."/>
        </authorList>
    </citation>
    <scope>NUCLEOTIDE SEQUENCE</scope>
    <source>
        <tissue evidence="4">Leaf</tissue>
    </source>
</reference>
<organism evidence="4 5">
    <name type="scientific">Carya illinoinensis</name>
    <name type="common">Pecan</name>
    <dbReference type="NCBI Taxonomy" id="32201"/>
    <lineage>
        <taxon>Eukaryota</taxon>
        <taxon>Viridiplantae</taxon>
        <taxon>Streptophyta</taxon>
        <taxon>Embryophyta</taxon>
        <taxon>Tracheophyta</taxon>
        <taxon>Spermatophyta</taxon>
        <taxon>Magnoliopsida</taxon>
        <taxon>eudicotyledons</taxon>
        <taxon>Gunneridae</taxon>
        <taxon>Pentapetalae</taxon>
        <taxon>rosids</taxon>
        <taxon>fabids</taxon>
        <taxon>Fagales</taxon>
        <taxon>Juglandaceae</taxon>
        <taxon>Carya</taxon>
    </lineage>
</organism>
<evidence type="ECO:0000256" key="2">
    <source>
        <dbReference type="ARBA" id="ARBA00022737"/>
    </source>
</evidence>
<evidence type="ECO:0000313" key="5">
    <source>
        <dbReference type="Proteomes" id="UP000811246"/>
    </source>
</evidence>
<dbReference type="AlphaFoldDB" id="A0A922FBN8"/>
<dbReference type="PANTHER" id="PTHR47936:SF3">
    <property type="entry name" value="PENTACOTRIPEPTIDE-REPEAT REGION OF PRORP DOMAIN-CONTAINING PROTEIN"/>
    <property type="match status" value="1"/>
</dbReference>
<evidence type="ECO:0008006" key="6">
    <source>
        <dbReference type="Google" id="ProtNLM"/>
    </source>
</evidence>
<dbReference type="PROSITE" id="PS51375">
    <property type="entry name" value="PPR"/>
    <property type="match status" value="2"/>
</dbReference>